<dbReference type="GeneID" id="67017015"/>
<dbReference type="InterPro" id="IPR051026">
    <property type="entry name" value="PI/PC_transfer"/>
</dbReference>
<evidence type="ECO:0000259" key="1">
    <source>
        <dbReference type="PROSITE" id="PS50191"/>
    </source>
</evidence>
<dbReference type="InterPro" id="IPR011074">
    <property type="entry name" value="CRAL/TRIO_N_dom"/>
</dbReference>
<proteinExistence type="predicted"/>
<dbReference type="SMART" id="SM01100">
    <property type="entry name" value="CRAL_TRIO_N"/>
    <property type="match status" value="1"/>
</dbReference>
<evidence type="ECO:0000313" key="3">
    <source>
        <dbReference type="Proteomes" id="UP000676310"/>
    </source>
</evidence>
<dbReference type="SUPFAM" id="SSF46938">
    <property type="entry name" value="CRAL/TRIO N-terminal domain"/>
    <property type="match status" value="1"/>
</dbReference>
<dbReference type="Proteomes" id="UP000676310">
    <property type="component" value="Unassembled WGS sequence"/>
</dbReference>
<dbReference type="Gene3D" id="3.40.525.10">
    <property type="entry name" value="CRAL-TRIO lipid binding domain"/>
    <property type="match status" value="1"/>
</dbReference>
<dbReference type="CDD" id="cd00170">
    <property type="entry name" value="SEC14"/>
    <property type="match status" value="1"/>
</dbReference>
<protein>
    <recommendedName>
        <fullName evidence="1">CRAL-TRIO domain-containing protein</fullName>
    </recommendedName>
</protein>
<dbReference type="PANTHER" id="PTHR45657">
    <property type="entry name" value="CRAL-TRIO DOMAIN-CONTAINING PROTEIN YKL091C-RELATED"/>
    <property type="match status" value="1"/>
</dbReference>
<reference evidence="2" key="1">
    <citation type="submission" date="2021-05" db="EMBL/GenBank/DDBJ databases">
        <authorList>
            <person name="Stam R."/>
        </authorList>
    </citation>
    <scope>NUCLEOTIDE SEQUENCE</scope>
    <source>
        <strain evidence="2">CS162</strain>
    </source>
</reference>
<dbReference type="EMBL" id="CAJRGZ010000019">
    <property type="protein sequence ID" value="CAG5158793.1"/>
    <property type="molecule type" value="Genomic_DNA"/>
</dbReference>
<dbReference type="PROSITE" id="PS50191">
    <property type="entry name" value="CRAL_TRIO"/>
    <property type="match status" value="1"/>
</dbReference>
<dbReference type="InterPro" id="IPR036865">
    <property type="entry name" value="CRAL-TRIO_dom_sf"/>
</dbReference>
<dbReference type="Pfam" id="PF00650">
    <property type="entry name" value="CRAL_TRIO"/>
    <property type="match status" value="1"/>
</dbReference>
<sequence length="345" mass="39050">MISQQHFTDEPVQTHYRIEATLAPAELQAFQQFKDKCCDSGFLDHSNTASRDNHVGTSDNVTILRFLRARKFDVDSAFAQFAHARELHRLNGIIEGYDHIDVQEYEEAKKLYPHWTGRRDRRGLPICFFDISYLDAQRMKSYTGSANEVIRALTVHDGLTRFVLPLCSMAAACTGTTTPVSSCLYIVDISTFGLKQAWSLRKYTQDISKLLATSYPEVIDRVWVIGAPSYFANVWGWIKGWIDPVTAAKIIFVSSSEALAKMTEFIDHDNIPLRYGGKFDYSHGALPVLDDALIAALTWPENGAKRLPAGPFKWAQDWERDRALMAVGTEHGKERRQQVAVMKPK</sequence>
<dbReference type="SMART" id="SM00516">
    <property type="entry name" value="SEC14"/>
    <property type="match status" value="1"/>
</dbReference>
<name>A0A8J2I1V9_9PLEO</name>
<accession>A0A8J2I1V9</accession>
<organism evidence="2 3">
    <name type="scientific">Alternaria atra</name>
    <dbReference type="NCBI Taxonomy" id="119953"/>
    <lineage>
        <taxon>Eukaryota</taxon>
        <taxon>Fungi</taxon>
        <taxon>Dikarya</taxon>
        <taxon>Ascomycota</taxon>
        <taxon>Pezizomycotina</taxon>
        <taxon>Dothideomycetes</taxon>
        <taxon>Pleosporomycetidae</taxon>
        <taxon>Pleosporales</taxon>
        <taxon>Pleosporineae</taxon>
        <taxon>Pleosporaceae</taxon>
        <taxon>Alternaria</taxon>
        <taxon>Alternaria sect. Ulocladioides</taxon>
    </lineage>
</organism>
<dbReference type="InterPro" id="IPR036273">
    <property type="entry name" value="CRAL/TRIO_N_dom_sf"/>
</dbReference>
<dbReference type="PANTHER" id="PTHR45657:SF20">
    <property type="entry name" value="CRAL_TRIO DOMAIN PROTEIN (AFU_ORTHOLOGUE AFUA_5G00680)"/>
    <property type="match status" value="1"/>
</dbReference>
<comment type="caution">
    <text evidence="2">The sequence shown here is derived from an EMBL/GenBank/DDBJ whole genome shotgun (WGS) entry which is preliminary data.</text>
</comment>
<keyword evidence="3" id="KW-1185">Reference proteome</keyword>
<dbReference type="Pfam" id="PF03765">
    <property type="entry name" value="CRAL_TRIO_N"/>
    <property type="match status" value="1"/>
</dbReference>
<dbReference type="AlphaFoldDB" id="A0A8J2I1V9"/>
<evidence type="ECO:0000313" key="2">
    <source>
        <dbReference type="EMBL" id="CAG5158793.1"/>
    </source>
</evidence>
<dbReference type="SUPFAM" id="SSF52087">
    <property type="entry name" value="CRAL/TRIO domain"/>
    <property type="match status" value="1"/>
</dbReference>
<dbReference type="InterPro" id="IPR001251">
    <property type="entry name" value="CRAL-TRIO_dom"/>
</dbReference>
<dbReference type="Gene3D" id="1.10.8.20">
    <property type="entry name" value="N-terminal domain of phosphatidylinositol transfer protein sec14p"/>
    <property type="match status" value="1"/>
</dbReference>
<dbReference type="OrthoDB" id="30289at2759"/>
<feature type="domain" description="CRAL-TRIO" evidence="1">
    <location>
        <begin position="104"/>
        <end position="283"/>
    </location>
</feature>
<gene>
    <name evidence="2" type="ORF">ALTATR162_LOCUS5257</name>
</gene>
<dbReference type="RefSeq" id="XP_043168811.1">
    <property type="nucleotide sequence ID" value="XM_043312876.1"/>
</dbReference>